<dbReference type="PANTHER" id="PTHR30250">
    <property type="entry name" value="PST FAMILY PREDICTED COLANIC ACID TRANSPORTER"/>
    <property type="match status" value="1"/>
</dbReference>
<dbReference type="Pfam" id="PF01943">
    <property type="entry name" value="Polysacc_synt"/>
    <property type="match status" value="1"/>
</dbReference>
<keyword evidence="4 6" id="KW-1133">Transmembrane helix</keyword>
<evidence type="ECO:0000256" key="6">
    <source>
        <dbReference type="SAM" id="Phobius"/>
    </source>
</evidence>
<feature type="transmembrane region" description="Helical" evidence="6">
    <location>
        <begin position="279"/>
        <end position="302"/>
    </location>
</feature>
<evidence type="ECO:0000256" key="4">
    <source>
        <dbReference type="ARBA" id="ARBA00022989"/>
    </source>
</evidence>
<feature type="transmembrane region" description="Helical" evidence="6">
    <location>
        <begin position="64"/>
        <end position="87"/>
    </location>
</feature>
<feature type="transmembrane region" description="Helical" evidence="6">
    <location>
        <begin position="409"/>
        <end position="431"/>
    </location>
</feature>
<feature type="transmembrane region" description="Helical" evidence="6">
    <location>
        <begin position="351"/>
        <end position="372"/>
    </location>
</feature>
<name>A0A7W8EC28_9BACT</name>
<gene>
    <name evidence="7" type="ORF">HDF15_004847</name>
</gene>
<feature type="transmembrane region" description="Helical" evidence="6">
    <location>
        <begin position="468"/>
        <end position="485"/>
    </location>
</feature>
<feature type="transmembrane region" description="Helical" evidence="6">
    <location>
        <begin position="322"/>
        <end position="345"/>
    </location>
</feature>
<feature type="transmembrane region" description="Helical" evidence="6">
    <location>
        <begin position="239"/>
        <end position="259"/>
    </location>
</feature>
<evidence type="ECO:0000256" key="1">
    <source>
        <dbReference type="ARBA" id="ARBA00004651"/>
    </source>
</evidence>
<dbReference type="PANTHER" id="PTHR30250:SF11">
    <property type="entry name" value="O-ANTIGEN TRANSPORTER-RELATED"/>
    <property type="match status" value="1"/>
</dbReference>
<dbReference type="InterPro" id="IPR002797">
    <property type="entry name" value="Polysacc_synth"/>
</dbReference>
<comment type="subcellular location">
    <subcellularLocation>
        <location evidence="1">Cell membrane</location>
        <topology evidence="1">Multi-pass membrane protein</topology>
    </subcellularLocation>
</comment>
<feature type="transmembrane region" description="Helical" evidence="6">
    <location>
        <begin position="175"/>
        <end position="197"/>
    </location>
</feature>
<dbReference type="AlphaFoldDB" id="A0A7W8EC28"/>
<dbReference type="GO" id="GO:0005886">
    <property type="term" value="C:plasma membrane"/>
    <property type="evidence" value="ECO:0007669"/>
    <property type="project" value="UniProtKB-SubCell"/>
</dbReference>
<dbReference type="RefSeq" id="WP_184260139.1">
    <property type="nucleotide sequence ID" value="NZ_JACHIO010000028.1"/>
</dbReference>
<feature type="transmembrane region" description="Helical" evidence="6">
    <location>
        <begin position="443"/>
        <end position="462"/>
    </location>
</feature>
<keyword evidence="3 6" id="KW-0812">Transmembrane</keyword>
<keyword evidence="2" id="KW-1003">Cell membrane</keyword>
<dbReference type="InterPro" id="IPR050833">
    <property type="entry name" value="Poly_Biosynth_Transport"/>
</dbReference>
<accession>A0A7W8EC28</accession>
<evidence type="ECO:0000256" key="3">
    <source>
        <dbReference type="ARBA" id="ARBA00022692"/>
    </source>
</evidence>
<organism evidence="7 8">
    <name type="scientific">Granulicella mallensis</name>
    <dbReference type="NCBI Taxonomy" id="940614"/>
    <lineage>
        <taxon>Bacteria</taxon>
        <taxon>Pseudomonadati</taxon>
        <taxon>Acidobacteriota</taxon>
        <taxon>Terriglobia</taxon>
        <taxon>Terriglobales</taxon>
        <taxon>Acidobacteriaceae</taxon>
        <taxon>Granulicella</taxon>
    </lineage>
</organism>
<evidence type="ECO:0000256" key="5">
    <source>
        <dbReference type="ARBA" id="ARBA00023136"/>
    </source>
</evidence>
<evidence type="ECO:0000313" key="7">
    <source>
        <dbReference type="EMBL" id="MBB5066467.1"/>
    </source>
</evidence>
<keyword evidence="5 6" id="KW-0472">Membrane</keyword>
<proteinExistence type="predicted"/>
<evidence type="ECO:0000256" key="2">
    <source>
        <dbReference type="ARBA" id="ARBA00022475"/>
    </source>
</evidence>
<feature type="transmembrane region" description="Helical" evidence="6">
    <location>
        <begin position="108"/>
        <end position="130"/>
    </location>
</feature>
<feature type="transmembrane region" description="Helical" evidence="6">
    <location>
        <begin position="40"/>
        <end position="58"/>
    </location>
</feature>
<protein>
    <submittedName>
        <fullName evidence="7">O-antigen/teichoic acid export membrane protein</fullName>
    </submittedName>
</protein>
<comment type="caution">
    <text evidence="7">The sequence shown here is derived from an EMBL/GenBank/DDBJ whole genome shotgun (WGS) entry which is preliminary data.</text>
</comment>
<dbReference type="Proteomes" id="UP000584867">
    <property type="component" value="Unassembled WGS sequence"/>
</dbReference>
<feature type="transmembrane region" description="Helical" evidence="6">
    <location>
        <begin position="384"/>
        <end position="403"/>
    </location>
</feature>
<dbReference type="EMBL" id="JACHIO010000028">
    <property type="protein sequence ID" value="MBB5066467.1"/>
    <property type="molecule type" value="Genomic_DNA"/>
</dbReference>
<feature type="transmembrane region" description="Helical" evidence="6">
    <location>
        <begin position="209"/>
        <end position="227"/>
    </location>
</feature>
<reference evidence="7 8" key="1">
    <citation type="submission" date="2020-08" db="EMBL/GenBank/DDBJ databases">
        <title>Genomic Encyclopedia of Type Strains, Phase IV (KMG-V): Genome sequencing to study the core and pangenomes of soil and plant-associated prokaryotes.</title>
        <authorList>
            <person name="Whitman W."/>
        </authorList>
    </citation>
    <scope>NUCLEOTIDE SEQUENCE [LARGE SCALE GENOMIC DNA]</scope>
    <source>
        <strain evidence="7 8">X5P3</strain>
    </source>
</reference>
<feature type="transmembrane region" description="Helical" evidence="6">
    <location>
        <begin position="142"/>
        <end position="163"/>
    </location>
</feature>
<sequence>MPDLSPQDITPVEAEVEAQPTHGTLLRLARSFSIYGGANIGIRALNFLLVIVYAHFLHPSDYGIIYLAEIIASFLVIFAGLSLDSALQRLYFQHNSDAEELRSYLGSILRFGLAWMIVFLGLALILGGALQARWATHSSVPFYPYVAMAIATATAIQGVQYRLAEYQAARRPRAYALLALLLALLTAGCCMYGVVIRRGGAIGMMQGKLAAGVITFIIAAWSMWPFLTARFQWKFIRESLSFSLPLIPHLVMASGLVVADRFILEHYRSLSDVGVYSLAYTFGMVMYLVTQSLSQAWLPMFFDLAADREKNRQMLGRICSGLAVFLAAVACAGILLSPLFINVFLDHRYQAAARIVPLVVMGYLFHALFSLFDLSILQAKRTSSVFIVSLLAFSVNVALNFAMIPRWGIYGAAWATTIAYAVEAAGAFLLAQRLFSLPYRLPEMMAGLAIAGGALWLTQMGWAPKGQGALLITALVPALGLLALLGRSDLQNALTAMRGTRKSGSTTMS</sequence>
<evidence type="ECO:0000313" key="8">
    <source>
        <dbReference type="Proteomes" id="UP000584867"/>
    </source>
</evidence>